<dbReference type="PANTHER" id="PTHR43788">
    <property type="entry name" value="DNA2/NAM7 HELICASE FAMILY MEMBER"/>
    <property type="match status" value="1"/>
</dbReference>
<protein>
    <recommendedName>
        <fullName evidence="5">DNA2/NAM7 helicase-like C-terminal domain-containing protein</fullName>
    </recommendedName>
</protein>
<dbReference type="GO" id="GO:0005524">
    <property type="term" value="F:ATP binding"/>
    <property type="evidence" value="ECO:0007669"/>
    <property type="project" value="UniProtKB-KW"/>
</dbReference>
<organism evidence="6 7">
    <name type="scientific">Heterodera trifolii</name>
    <dbReference type="NCBI Taxonomy" id="157864"/>
    <lineage>
        <taxon>Eukaryota</taxon>
        <taxon>Metazoa</taxon>
        <taxon>Ecdysozoa</taxon>
        <taxon>Nematoda</taxon>
        <taxon>Chromadorea</taxon>
        <taxon>Rhabditida</taxon>
        <taxon>Tylenchina</taxon>
        <taxon>Tylenchomorpha</taxon>
        <taxon>Tylenchoidea</taxon>
        <taxon>Heteroderidae</taxon>
        <taxon>Heteroderinae</taxon>
        <taxon>Heterodera</taxon>
    </lineage>
</organism>
<evidence type="ECO:0000256" key="2">
    <source>
        <dbReference type="ARBA" id="ARBA00022801"/>
    </source>
</evidence>
<dbReference type="PANTHER" id="PTHR43788:SF8">
    <property type="entry name" value="DNA-BINDING PROTEIN SMUBP-2"/>
    <property type="match status" value="1"/>
</dbReference>
<keyword evidence="1" id="KW-0547">Nucleotide-binding</keyword>
<keyword evidence="4" id="KW-0067">ATP-binding</keyword>
<evidence type="ECO:0000256" key="3">
    <source>
        <dbReference type="ARBA" id="ARBA00022806"/>
    </source>
</evidence>
<feature type="domain" description="DNA2/NAM7 helicase-like C-terminal" evidence="5">
    <location>
        <begin position="6"/>
        <end position="142"/>
    </location>
</feature>
<dbReference type="GO" id="GO:0004386">
    <property type="term" value="F:helicase activity"/>
    <property type="evidence" value="ECO:0007669"/>
    <property type="project" value="UniProtKB-KW"/>
</dbReference>
<dbReference type="InterPro" id="IPR027417">
    <property type="entry name" value="P-loop_NTPase"/>
</dbReference>
<dbReference type="EMBL" id="JBICBT010000337">
    <property type="protein sequence ID" value="KAL3116995.1"/>
    <property type="molecule type" value="Genomic_DNA"/>
</dbReference>
<evidence type="ECO:0000259" key="5">
    <source>
        <dbReference type="Pfam" id="PF13087"/>
    </source>
</evidence>
<sequence length="237" mass="26267">MPVADSPILLIHQDTLLEHELTSYSATNRGQTRTVMELLELLDNFPGSIRIISLYAGQAAQIGIELKKRGLESKIASMTSDAMQGHEADLTIIATTVSRQNNWTDWQRSNHAKDRKSEFWGDSQRVNVALSRGKHGIFAVCCLTTLVSLSKTTVSMLIGLQMPLLFHPHRLGLPFLRTVHNTSKCRPKFIEFPTHATETIAKSTNPFSGSAHFHSVSSRTPVLALQSCTFPPAQSFN</sequence>
<dbReference type="Gene3D" id="3.40.50.300">
    <property type="entry name" value="P-loop containing nucleotide triphosphate hydrolases"/>
    <property type="match status" value="1"/>
</dbReference>
<keyword evidence="3" id="KW-0347">Helicase</keyword>
<evidence type="ECO:0000256" key="1">
    <source>
        <dbReference type="ARBA" id="ARBA00022741"/>
    </source>
</evidence>
<dbReference type="Pfam" id="PF13087">
    <property type="entry name" value="AAA_12"/>
    <property type="match status" value="1"/>
</dbReference>
<evidence type="ECO:0000256" key="4">
    <source>
        <dbReference type="ARBA" id="ARBA00022840"/>
    </source>
</evidence>
<comment type="caution">
    <text evidence="6">The sequence shown here is derived from an EMBL/GenBank/DDBJ whole genome shotgun (WGS) entry which is preliminary data.</text>
</comment>
<reference evidence="6 7" key="1">
    <citation type="submission" date="2024-10" db="EMBL/GenBank/DDBJ databases">
        <authorList>
            <person name="Kim D."/>
        </authorList>
    </citation>
    <scope>NUCLEOTIDE SEQUENCE [LARGE SCALE GENOMIC DNA]</scope>
    <source>
        <strain evidence="6">BH-2024</strain>
    </source>
</reference>
<dbReference type="AlphaFoldDB" id="A0ABD2LQR0"/>
<evidence type="ECO:0000313" key="6">
    <source>
        <dbReference type="EMBL" id="KAL3116995.1"/>
    </source>
</evidence>
<evidence type="ECO:0000313" key="7">
    <source>
        <dbReference type="Proteomes" id="UP001620626"/>
    </source>
</evidence>
<proteinExistence type="predicted"/>
<keyword evidence="2" id="KW-0378">Hydrolase</keyword>
<keyword evidence="7" id="KW-1185">Reference proteome</keyword>
<dbReference type="InterPro" id="IPR050534">
    <property type="entry name" value="Coronavir_polyprotein_1ab"/>
</dbReference>
<dbReference type="Proteomes" id="UP001620626">
    <property type="component" value="Unassembled WGS sequence"/>
</dbReference>
<dbReference type="GO" id="GO:0016787">
    <property type="term" value="F:hydrolase activity"/>
    <property type="evidence" value="ECO:0007669"/>
    <property type="project" value="UniProtKB-KW"/>
</dbReference>
<gene>
    <name evidence="6" type="ORF">niasHT_002954</name>
</gene>
<accession>A0ABD2LQR0</accession>
<name>A0ABD2LQR0_9BILA</name>
<dbReference type="InterPro" id="IPR041679">
    <property type="entry name" value="DNA2/NAM7-like_C"/>
</dbReference>